<dbReference type="RefSeq" id="WP_407987383.1">
    <property type="nucleotide sequence ID" value="NZ_AP035881.2"/>
</dbReference>
<dbReference type="AlphaFoldDB" id="A0AB33JU45"/>
<evidence type="ECO:0000313" key="2">
    <source>
        <dbReference type="EMBL" id="BFP44814.1"/>
    </source>
</evidence>
<gene>
    <name evidence="2" type="ORF">KCMC57_11820</name>
</gene>
<evidence type="ECO:0008006" key="3">
    <source>
        <dbReference type="Google" id="ProtNLM"/>
    </source>
</evidence>
<dbReference type="InterPro" id="IPR041289">
    <property type="entry name" value="Bact_RF_family3"/>
</dbReference>
<name>A0AB33JU45_9ACTN</name>
<feature type="region of interest" description="Disordered" evidence="1">
    <location>
        <begin position="1"/>
        <end position="38"/>
    </location>
</feature>
<sequence length="374" mass="41450">MEADDLTPEALRELRAPRPYPAVSLTLPTHRREPDNTQDPVRLRNMLAEAERRIDADPDIARQARIDLKSRLAKAAAEVDLRHAEDGLVLFATTGEHQVWTLPREVPERVVLSDSYLTRNLVAAKAQFRPYWVLAVAADRVTLWSGVGESLTEHEGDGFPAEPEELHWDAERQERVGDRPSTFRDEETKRFLRTVDTALGELLLRDPRPLHLVGLPQAVGLLEEVGSATKGAVGRVLSGGLVNGPDRLLREELRPARAAYAEQEARRAVGLLDEARGRKTFAAGLDEVWEAAREGRVSLVAVEEHYQQTVRLTEGHLAAVGAEAVAEPGSWERGVREDIVDELVEAALDQGADVVFLPDGTLTDHDRIAAVLRY</sequence>
<accession>A0AB33JU45</accession>
<reference evidence="2" key="1">
    <citation type="submission" date="2024-07" db="EMBL/GenBank/DDBJ databases">
        <title>Complete genome sequences of cellulolytic bacteria, Kitasatospora sp. CMC57 and Streptomyces sp. CMC78, isolated from Japanese agricultural soil.</title>
        <authorList>
            <person name="Hashimoto T."/>
            <person name="Ito M."/>
            <person name="Iwamoto M."/>
            <person name="Fukahori D."/>
            <person name="Shoda T."/>
            <person name="Sakoda M."/>
            <person name="Morohoshi T."/>
            <person name="Mitsuboshi M."/>
            <person name="Nishizawa T."/>
        </authorList>
    </citation>
    <scope>NUCLEOTIDE SEQUENCE</scope>
    <source>
        <strain evidence="2">CMC57</strain>
    </source>
</reference>
<organism evidence="2">
    <name type="scientific">Kitasatospora sp. CMC57</name>
    <dbReference type="NCBI Taxonomy" id="3231513"/>
    <lineage>
        <taxon>Bacteria</taxon>
        <taxon>Bacillati</taxon>
        <taxon>Actinomycetota</taxon>
        <taxon>Actinomycetes</taxon>
        <taxon>Kitasatosporales</taxon>
        <taxon>Streptomycetaceae</taxon>
        <taxon>Kitasatospora</taxon>
    </lineage>
</organism>
<evidence type="ECO:0000256" key="1">
    <source>
        <dbReference type="SAM" id="MobiDB-lite"/>
    </source>
</evidence>
<dbReference type="EMBL" id="AP035881">
    <property type="protein sequence ID" value="BFP44814.1"/>
    <property type="molecule type" value="Genomic_DNA"/>
</dbReference>
<proteinExistence type="predicted"/>
<dbReference type="Pfam" id="PF18845">
    <property type="entry name" value="baeRF_family3"/>
    <property type="match status" value="1"/>
</dbReference>
<protein>
    <recommendedName>
        <fullName evidence="3">Chemotaxis protein</fullName>
    </recommendedName>
</protein>